<protein>
    <submittedName>
        <fullName evidence="1">Uncharacterized protein</fullName>
    </submittedName>
</protein>
<proteinExistence type="predicted"/>
<dbReference type="Proteomes" id="UP001193734">
    <property type="component" value="Unassembled WGS sequence"/>
</dbReference>
<organism evidence="1 2">
    <name type="scientific">Xylanibacter rodentium</name>
    <dbReference type="NCBI Taxonomy" id="2736289"/>
    <lineage>
        <taxon>Bacteria</taxon>
        <taxon>Pseudomonadati</taxon>
        <taxon>Bacteroidota</taxon>
        <taxon>Bacteroidia</taxon>
        <taxon>Bacteroidales</taxon>
        <taxon>Prevotellaceae</taxon>
        <taxon>Xylanibacter</taxon>
    </lineage>
</organism>
<sequence>MTTDNNNRFNTREELEVRKNELLTEIRSKSESIENIWHSLFSEKKENNRSELVAGIVSKGIMAFDAFMLVRKLMKQYNRIFRRKKR</sequence>
<dbReference type="GeneID" id="82156425"/>
<reference evidence="1 2" key="1">
    <citation type="submission" date="2020-05" db="EMBL/GenBank/DDBJ databases">
        <title>Distinct polysaccharide utilization as determinants for interspecies competition between intestinal Prevotella spp.</title>
        <authorList>
            <person name="Galvez E.J.C."/>
            <person name="Iljazovic A."/>
            <person name="Strowig T."/>
        </authorList>
    </citation>
    <scope>NUCLEOTIDE SEQUENCE [LARGE SCALE GENOMIC DNA]</scope>
    <source>
        <strain evidence="1 2">PROD</strain>
    </source>
</reference>
<comment type="caution">
    <text evidence="1">The sequence shown here is derived from an EMBL/GenBank/DDBJ whole genome shotgun (WGS) entry which is preliminary data.</text>
</comment>
<gene>
    <name evidence="1" type="ORF">HPS55_01475</name>
</gene>
<dbReference type="EMBL" id="JABKKE010000001">
    <property type="protein sequence ID" value="NPE13011.1"/>
    <property type="molecule type" value="Genomic_DNA"/>
</dbReference>
<evidence type="ECO:0000313" key="2">
    <source>
        <dbReference type="Proteomes" id="UP001193734"/>
    </source>
</evidence>
<accession>A0ABX2ASA9</accession>
<keyword evidence="2" id="KW-1185">Reference proteome</keyword>
<dbReference type="RefSeq" id="WP_172173946.1">
    <property type="nucleotide sequence ID" value="NZ_CASGIA010000003.1"/>
</dbReference>
<name>A0ABX2ASA9_9BACT</name>
<evidence type="ECO:0000313" key="1">
    <source>
        <dbReference type="EMBL" id="NPE13011.1"/>
    </source>
</evidence>